<dbReference type="Proteomes" id="UP001207582">
    <property type="component" value="Unassembled WGS sequence"/>
</dbReference>
<evidence type="ECO:0000313" key="1">
    <source>
        <dbReference type="EMBL" id="MCW3782599.1"/>
    </source>
</evidence>
<dbReference type="RefSeq" id="WP_264772333.1">
    <property type="nucleotide sequence ID" value="NZ_JAPDOG010000011.1"/>
</dbReference>
<proteinExistence type="predicted"/>
<keyword evidence="2" id="KW-1185">Reference proteome</keyword>
<dbReference type="EMBL" id="JAPDOG010000011">
    <property type="protein sequence ID" value="MCW3782599.1"/>
    <property type="molecule type" value="Genomic_DNA"/>
</dbReference>
<sequence>MPAREPEKMRSVNVKMTDAMIKKIEARGPNRSETIRHVLAAILAARRDGVPAPFESAIEAAIRSSSRTLRLTMTSNVDWRKAIVWLPERMHREIEKECRDLDVRPADFIRGAIIGATGDDPARDIIKEGHEIWSSQVVDEAPTSATGS</sequence>
<evidence type="ECO:0008006" key="3">
    <source>
        <dbReference type="Google" id="ProtNLM"/>
    </source>
</evidence>
<protein>
    <recommendedName>
        <fullName evidence="3">Ribbon-helix-helix protein CopG domain-containing protein</fullName>
    </recommendedName>
</protein>
<name>A0ABT3J4I1_9RHOB</name>
<comment type="caution">
    <text evidence="1">The sequence shown here is derived from an EMBL/GenBank/DDBJ whole genome shotgun (WGS) entry which is preliminary data.</text>
</comment>
<organism evidence="1 2">
    <name type="scientific">Defluviimonas salinarum</name>
    <dbReference type="NCBI Taxonomy" id="2992147"/>
    <lineage>
        <taxon>Bacteria</taxon>
        <taxon>Pseudomonadati</taxon>
        <taxon>Pseudomonadota</taxon>
        <taxon>Alphaproteobacteria</taxon>
        <taxon>Rhodobacterales</taxon>
        <taxon>Paracoccaceae</taxon>
        <taxon>Albidovulum</taxon>
    </lineage>
</organism>
<reference evidence="1 2" key="1">
    <citation type="submission" date="2022-10" db="EMBL/GenBank/DDBJ databases">
        <title>Defluviimonas sp. CAU 1641 isolated from mud.</title>
        <authorList>
            <person name="Kim W."/>
        </authorList>
    </citation>
    <scope>NUCLEOTIDE SEQUENCE [LARGE SCALE GENOMIC DNA]</scope>
    <source>
        <strain evidence="1 2">CAU 1641</strain>
    </source>
</reference>
<accession>A0ABT3J4I1</accession>
<evidence type="ECO:0000313" key="2">
    <source>
        <dbReference type="Proteomes" id="UP001207582"/>
    </source>
</evidence>
<gene>
    <name evidence="1" type="ORF">OM960_13485</name>
</gene>